<dbReference type="AlphaFoldDB" id="A0A947GKU1"/>
<evidence type="ECO:0000256" key="1">
    <source>
        <dbReference type="SAM" id="MobiDB-lite"/>
    </source>
</evidence>
<sequence length="77" mass="8198">MTDDLDKTVTDSSSTEPVADTDEAAKVDLDKATKVEDSPETPDQSDTPAVPPLVVVEEPEVIDDDGRTPGITEKISK</sequence>
<feature type="compositionally biased region" description="Basic and acidic residues" evidence="1">
    <location>
        <begin position="23"/>
        <end position="37"/>
    </location>
</feature>
<reference evidence="2" key="1">
    <citation type="submission" date="2020-11" db="EMBL/GenBank/DDBJ databases">
        <authorList>
            <person name="Konstantinou D."/>
            <person name="Gkelis S."/>
            <person name="Popin R."/>
            <person name="Fewer D."/>
            <person name="Sivonen K."/>
        </authorList>
    </citation>
    <scope>NUCLEOTIDE SEQUENCE</scope>
    <source>
        <strain evidence="2">TAU-MAC 1115</strain>
    </source>
</reference>
<protein>
    <submittedName>
        <fullName evidence="2">Uncharacterized protein</fullName>
    </submittedName>
</protein>
<gene>
    <name evidence="2" type="ORF">IXB50_21260</name>
</gene>
<proteinExistence type="predicted"/>
<comment type="caution">
    <text evidence="2">The sequence shown here is derived from an EMBL/GenBank/DDBJ whole genome shotgun (WGS) entry which is preliminary data.</text>
</comment>
<reference evidence="2" key="2">
    <citation type="journal article" date="2021" name="Mar. Drugs">
        <title>Genome Reduction and Secondary Metabolism of the Marine Sponge-Associated Cyanobacterium Leptothoe.</title>
        <authorList>
            <person name="Konstantinou D."/>
            <person name="Popin R.V."/>
            <person name="Fewer D.P."/>
            <person name="Sivonen K."/>
            <person name="Gkelis S."/>
        </authorList>
    </citation>
    <scope>NUCLEOTIDE SEQUENCE</scope>
    <source>
        <strain evidence="2">TAU-MAC 1115</strain>
    </source>
</reference>
<dbReference type="RefSeq" id="WP_215611009.1">
    <property type="nucleotide sequence ID" value="NZ_JADOES010000067.1"/>
</dbReference>
<accession>A0A947GKU1</accession>
<evidence type="ECO:0000313" key="3">
    <source>
        <dbReference type="Proteomes" id="UP000717364"/>
    </source>
</evidence>
<feature type="region of interest" description="Disordered" evidence="1">
    <location>
        <begin position="1"/>
        <end position="53"/>
    </location>
</feature>
<name>A0A947GKU1_9CYAN</name>
<dbReference type="EMBL" id="JADOES010000067">
    <property type="protein sequence ID" value="MBT9317950.1"/>
    <property type="molecule type" value="Genomic_DNA"/>
</dbReference>
<organism evidence="2 3">
    <name type="scientific">Leptothoe spongobia TAU-MAC 1115</name>
    <dbReference type="NCBI Taxonomy" id="1967444"/>
    <lineage>
        <taxon>Bacteria</taxon>
        <taxon>Bacillati</taxon>
        <taxon>Cyanobacteriota</taxon>
        <taxon>Cyanophyceae</taxon>
        <taxon>Nodosilineales</taxon>
        <taxon>Cymatolegaceae</taxon>
        <taxon>Leptothoe</taxon>
        <taxon>Leptothoe spongobia</taxon>
    </lineage>
</organism>
<dbReference type="Proteomes" id="UP000717364">
    <property type="component" value="Unassembled WGS sequence"/>
</dbReference>
<keyword evidence="3" id="KW-1185">Reference proteome</keyword>
<evidence type="ECO:0000313" key="2">
    <source>
        <dbReference type="EMBL" id="MBT9317950.1"/>
    </source>
</evidence>